<dbReference type="AlphaFoldDB" id="A0A8J4TDG2"/>
<protein>
    <submittedName>
        <fullName evidence="2">Cell wall protein DAN4-like</fullName>
    </submittedName>
</protein>
<comment type="caution">
    <text evidence="2">The sequence shown here is derived from an EMBL/GenBank/DDBJ whole genome shotgun (WGS) entry which is preliminary data.</text>
</comment>
<keyword evidence="3" id="KW-1185">Reference proteome</keyword>
<dbReference type="InterPro" id="IPR000082">
    <property type="entry name" value="SEA_dom"/>
</dbReference>
<dbReference type="OrthoDB" id="8965174at2759"/>
<feature type="non-terminal residue" evidence="2">
    <location>
        <position position="1"/>
    </location>
</feature>
<sequence length="71" mass="8078">VEPSYSKTYKNFKNVNIFQFRQGSTWVESNIYFNSSGPNVTTSEVKKTFLNGLSTLDFTVIPNSIDVTQTF</sequence>
<name>A0A8J4TDG2_CLAMG</name>
<feature type="non-terminal residue" evidence="2">
    <location>
        <position position="71"/>
    </location>
</feature>
<dbReference type="PROSITE" id="PS50024">
    <property type="entry name" value="SEA"/>
    <property type="match status" value="1"/>
</dbReference>
<dbReference type="Proteomes" id="UP000727407">
    <property type="component" value="Unassembled WGS sequence"/>
</dbReference>
<gene>
    <name evidence="2" type="ORF">DAT39_022473</name>
</gene>
<accession>A0A8J4TDG2</accession>
<evidence type="ECO:0000259" key="1">
    <source>
        <dbReference type="PROSITE" id="PS50024"/>
    </source>
</evidence>
<feature type="domain" description="SEA" evidence="1">
    <location>
        <begin position="1"/>
        <end position="71"/>
    </location>
</feature>
<evidence type="ECO:0000313" key="2">
    <source>
        <dbReference type="EMBL" id="KAF5886633.1"/>
    </source>
</evidence>
<dbReference type="EMBL" id="QNUK01001165">
    <property type="protein sequence ID" value="KAF5886633.1"/>
    <property type="molecule type" value="Genomic_DNA"/>
</dbReference>
<reference evidence="2" key="1">
    <citation type="submission" date="2020-07" db="EMBL/GenBank/DDBJ databases">
        <title>Clarias magur genome sequencing, assembly and annotation.</title>
        <authorList>
            <person name="Kushwaha B."/>
            <person name="Kumar R."/>
            <person name="Das P."/>
            <person name="Joshi C.G."/>
            <person name="Kumar D."/>
            <person name="Nagpure N.S."/>
            <person name="Pandey M."/>
            <person name="Agarwal S."/>
            <person name="Srivastava S."/>
            <person name="Singh M."/>
            <person name="Sahoo L."/>
            <person name="Jayasankar P."/>
            <person name="Meher P.K."/>
            <person name="Koringa P.G."/>
            <person name="Iquebal M.A."/>
            <person name="Das S.P."/>
            <person name="Bit A."/>
            <person name="Patnaik S."/>
            <person name="Patel N."/>
            <person name="Shah T.M."/>
            <person name="Hinsu A."/>
            <person name="Jena J.K."/>
        </authorList>
    </citation>
    <scope>NUCLEOTIDE SEQUENCE</scope>
    <source>
        <strain evidence="2">CIFAMagur01</strain>
        <tissue evidence="2">Testis</tissue>
    </source>
</reference>
<evidence type="ECO:0000313" key="3">
    <source>
        <dbReference type="Proteomes" id="UP000727407"/>
    </source>
</evidence>
<organism evidence="2 3">
    <name type="scientific">Clarias magur</name>
    <name type="common">Asian catfish</name>
    <name type="synonym">Macropteronotus magur</name>
    <dbReference type="NCBI Taxonomy" id="1594786"/>
    <lineage>
        <taxon>Eukaryota</taxon>
        <taxon>Metazoa</taxon>
        <taxon>Chordata</taxon>
        <taxon>Craniata</taxon>
        <taxon>Vertebrata</taxon>
        <taxon>Euteleostomi</taxon>
        <taxon>Actinopterygii</taxon>
        <taxon>Neopterygii</taxon>
        <taxon>Teleostei</taxon>
        <taxon>Ostariophysi</taxon>
        <taxon>Siluriformes</taxon>
        <taxon>Clariidae</taxon>
        <taxon>Clarias</taxon>
    </lineage>
</organism>
<proteinExistence type="predicted"/>